<evidence type="ECO:0000313" key="6">
    <source>
        <dbReference type="EMBL" id="MBT0773192.1"/>
    </source>
</evidence>
<keyword evidence="3 4" id="KW-0326">Glycosidase</keyword>
<dbReference type="Pfam" id="PF17851">
    <property type="entry name" value="GH43_C2"/>
    <property type="match status" value="1"/>
</dbReference>
<dbReference type="Proteomes" id="UP001197247">
    <property type="component" value="Unassembled WGS sequence"/>
</dbReference>
<evidence type="ECO:0000259" key="5">
    <source>
        <dbReference type="Pfam" id="PF17851"/>
    </source>
</evidence>
<evidence type="ECO:0000256" key="4">
    <source>
        <dbReference type="RuleBase" id="RU361187"/>
    </source>
</evidence>
<protein>
    <submittedName>
        <fullName evidence="6">Family 43 glycosylhydrolase</fullName>
    </submittedName>
</protein>
<proteinExistence type="inferred from homology"/>
<gene>
    <name evidence="6" type="ORF">KIH74_29885</name>
</gene>
<evidence type="ECO:0000256" key="1">
    <source>
        <dbReference type="ARBA" id="ARBA00009865"/>
    </source>
</evidence>
<dbReference type="CDD" id="cd18617">
    <property type="entry name" value="GH43_XynB-like"/>
    <property type="match status" value="1"/>
</dbReference>
<dbReference type="InterPro" id="IPR051795">
    <property type="entry name" value="Glycosyl_Hydrlase_43"/>
</dbReference>
<keyword evidence="7" id="KW-1185">Reference proteome</keyword>
<dbReference type="InterPro" id="IPR013320">
    <property type="entry name" value="ConA-like_dom_sf"/>
</dbReference>
<dbReference type="Pfam" id="PF04616">
    <property type="entry name" value="Glyco_hydro_43"/>
    <property type="match status" value="1"/>
</dbReference>
<dbReference type="Gene3D" id="2.60.120.200">
    <property type="match status" value="1"/>
</dbReference>
<dbReference type="SUPFAM" id="SSF75005">
    <property type="entry name" value="Arabinanase/levansucrase/invertase"/>
    <property type="match status" value="1"/>
</dbReference>
<dbReference type="PANTHER" id="PTHR42812:SF12">
    <property type="entry name" value="BETA-XYLOSIDASE-RELATED"/>
    <property type="match status" value="1"/>
</dbReference>
<evidence type="ECO:0000313" key="7">
    <source>
        <dbReference type="Proteomes" id="UP001197247"/>
    </source>
</evidence>
<organism evidence="6 7">
    <name type="scientific">Kineosporia corallincola</name>
    <dbReference type="NCBI Taxonomy" id="2835133"/>
    <lineage>
        <taxon>Bacteria</taxon>
        <taxon>Bacillati</taxon>
        <taxon>Actinomycetota</taxon>
        <taxon>Actinomycetes</taxon>
        <taxon>Kineosporiales</taxon>
        <taxon>Kineosporiaceae</taxon>
        <taxon>Kineosporia</taxon>
    </lineage>
</organism>
<evidence type="ECO:0000256" key="2">
    <source>
        <dbReference type="ARBA" id="ARBA00022801"/>
    </source>
</evidence>
<dbReference type="InterPro" id="IPR041542">
    <property type="entry name" value="GH43_C2"/>
</dbReference>
<keyword evidence="2 4" id="KW-0378">Hydrolase</keyword>
<dbReference type="SUPFAM" id="SSF49899">
    <property type="entry name" value="Concanavalin A-like lectins/glucanases"/>
    <property type="match status" value="1"/>
</dbReference>
<dbReference type="InterPro" id="IPR006710">
    <property type="entry name" value="Glyco_hydro_43"/>
</dbReference>
<accession>A0ABS5TQ09</accession>
<sequence length="508" mass="54433">MTPETFGGIGAPYPNPLLPGFNPDPSVVRVDDVYYIVTSTFEYLPGLPVYRSTDFVTWEQIGNVGTRPEQLNLGEVATNLGVWAPTIRHRDGVFHVIVTVPSGRGCVVFTATDPAGPWSDGTVIEGLDGIDPDLVWDDEGQAYVTCSGLVLSGERVGEHLGILQARVDLETGTLLEEPRSIWSGSGFMFPEAPHLYHRGDHWYLMIAEGGTERGHGVSIARSTSPEGPFEAGPANPFLTARSTIRPIQNTGHGDLVEGPDGETLMVMLGVRPGGGTRAFSPLGRETFVTRVTWVDGWPVAEPVHLAPRSPLTDVVTFDGPLDNRWIAPRRLPSVIGTVENGALRIEGDGSTLDDLRPSFVGRRQLTFAVESRTTVDVSAGTGGLAVRYDEEHHYEIEARAEGAGVVVTARAKVPGLRQEWTGTLPAGPVTLHLDAVRPQPAGFSAEMMTSDHVVLRAEAGGQTLDLARVDGRYLSAETAASFTGRVIGLYAVEGTVTFTGYQASGSES</sequence>
<reference evidence="6 7" key="1">
    <citation type="submission" date="2021-05" db="EMBL/GenBank/DDBJ databases">
        <title>Kineosporia and Streptomyces sp. nov. two new marine actinobacteria isolated from Coral.</title>
        <authorList>
            <person name="Buangrab K."/>
            <person name="Sutthacheep M."/>
            <person name="Yeemin T."/>
            <person name="Harunari E."/>
            <person name="Igarashi Y."/>
            <person name="Kanchanasin P."/>
            <person name="Tanasupawat S."/>
            <person name="Phongsopitanun W."/>
        </authorList>
    </citation>
    <scope>NUCLEOTIDE SEQUENCE [LARGE SCALE GENOMIC DNA]</scope>
    <source>
        <strain evidence="6 7">J2-2</strain>
    </source>
</reference>
<name>A0ABS5TQ09_9ACTN</name>
<dbReference type="PANTHER" id="PTHR42812">
    <property type="entry name" value="BETA-XYLOSIDASE"/>
    <property type="match status" value="1"/>
</dbReference>
<evidence type="ECO:0000256" key="3">
    <source>
        <dbReference type="ARBA" id="ARBA00023295"/>
    </source>
</evidence>
<dbReference type="RefSeq" id="WP_214159734.1">
    <property type="nucleotide sequence ID" value="NZ_JAHBAY010000016.1"/>
</dbReference>
<comment type="similarity">
    <text evidence="1 4">Belongs to the glycosyl hydrolase 43 family.</text>
</comment>
<dbReference type="EMBL" id="JAHBAY010000016">
    <property type="protein sequence ID" value="MBT0773192.1"/>
    <property type="molecule type" value="Genomic_DNA"/>
</dbReference>
<dbReference type="Gene3D" id="2.115.10.20">
    <property type="entry name" value="Glycosyl hydrolase domain, family 43"/>
    <property type="match status" value="1"/>
</dbReference>
<comment type="caution">
    <text evidence="6">The sequence shown here is derived from an EMBL/GenBank/DDBJ whole genome shotgun (WGS) entry which is preliminary data.</text>
</comment>
<feature type="domain" description="Beta-xylosidase C-terminal Concanavalin A-like" evidence="5">
    <location>
        <begin position="320"/>
        <end position="494"/>
    </location>
</feature>
<dbReference type="InterPro" id="IPR023296">
    <property type="entry name" value="Glyco_hydro_beta-prop_sf"/>
</dbReference>